<dbReference type="Pfam" id="PF02475">
    <property type="entry name" value="TRM5-TYW2_MTfase"/>
    <property type="match status" value="1"/>
</dbReference>
<feature type="binding site" evidence="10">
    <location>
        <begin position="299"/>
        <end position="300"/>
    </location>
    <ligand>
        <name>S-adenosyl-L-methionine</name>
        <dbReference type="ChEBI" id="CHEBI:59789"/>
    </ligand>
</feature>
<feature type="region of interest" description="Disordered" evidence="11">
    <location>
        <begin position="315"/>
        <end position="339"/>
    </location>
</feature>
<evidence type="ECO:0000256" key="11">
    <source>
        <dbReference type="SAM" id="MobiDB-lite"/>
    </source>
</evidence>
<evidence type="ECO:0000256" key="2">
    <source>
        <dbReference type="ARBA" id="ARBA00022490"/>
    </source>
</evidence>
<dbReference type="EMBL" id="NESQ01000118">
    <property type="protein sequence ID" value="PUU78450.1"/>
    <property type="molecule type" value="Genomic_DNA"/>
</dbReference>
<evidence type="ECO:0000256" key="8">
    <source>
        <dbReference type="ARBA" id="ARBA00023242"/>
    </source>
</evidence>
<evidence type="ECO:0000313" key="14">
    <source>
        <dbReference type="Proteomes" id="UP000244722"/>
    </source>
</evidence>
<dbReference type="GO" id="GO:0005759">
    <property type="term" value="C:mitochondrial matrix"/>
    <property type="evidence" value="ECO:0007669"/>
    <property type="project" value="UniProtKB-SubCell"/>
</dbReference>
<dbReference type="InterPro" id="IPR025792">
    <property type="entry name" value="tRNA_Gua_MeTrfase_euk"/>
</dbReference>
<dbReference type="Gene3D" id="3.30.300.110">
    <property type="entry name" value="Met-10+ protein-like domains"/>
    <property type="match status" value="1"/>
</dbReference>
<dbReference type="InterPro" id="IPR056743">
    <property type="entry name" value="TRM5-TYW2-like_MTfase"/>
</dbReference>
<evidence type="ECO:0000256" key="1">
    <source>
        <dbReference type="ARBA" id="ARBA00009775"/>
    </source>
</evidence>
<keyword evidence="2 10" id="KW-0963">Cytoplasm</keyword>
<dbReference type="HAMAP" id="MF_03152">
    <property type="entry name" value="TRM5"/>
    <property type="match status" value="1"/>
</dbReference>
<keyword evidence="4 10" id="KW-0808">Transferase</keyword>
<comment type="subcellular location">
    <subcellularLocation>
        <location evidence="10">Mitochondrion matrix</location>
    </subcellularLocation>
    <subcellularLocation>
        <location evidence="10">Nucleus</location>
    </subcellularLocation>
    <subcellularLocation>
        <location evidence="10">Cytoplasm</location>
    </subcellularLocation>
    <text evidence="10">Predominantly in the mitochondria and in the nucleus.</text>
</comment>
<comment type="caution">
    <text evidence="13">The sequence shown here is derived from an EMBL/GenBank/DDBJ whole genome shotgun (WGS) entry which is preliminary data.</text>
</comment>
<comment type="similarity">
    <text evidence="1">Belongs to the class I-like SAM-binding methyltransferase superfamily. TRM5/TYW2 family.</text>
</comment>
<comment type="similarity">
    <text evidence="10">Belongs to the TRM5 / TYW2 family.</text>
</comment>
<dbReference type="EC" id="2.1.1.228" evidence="10"/>
<evidence type="ECO:0000256" key="6">
    <source>
        <dbReference type="ARBA" id="ARBA00022694"/>
    </source>
</evidence>
<dbReference type="SUPFAM" id="SSF53335">
    <property type="entry name" value="S-adenosyl-L-methionine-dependent methyltransferases"/>
    <property type="match status" value="1"/>
</dbReference>
<evidence type="ECO:0000313" key="13">
    <source>
        <dbReference type="EMBL" id="PUU78450.1"/>
    </source>
</evidence>
<dbReference type="PANTHER" id="PTHR23245:SF36">
    <property type="entry name" value="TRNA (GUANINE(37)-N1)-METHYLTRANSFERASE"/>
    <property type="match status" value="1"/>
</dbReference>
<proteinExistence type="inferred from homology"/>
<dbReference type="Proteomes" id="UP000244722">
    <property type="component" value="Unassembled WGS sequence"/>
</dbReference>
<name>A0A2T6ZSH3_TUBBO</name>
<organism evidence="13 14">
    <name type="scientific">Tuber borchii</name>
    <name type="common">White truffle</name>
    <dbReference type="NCBI Taxonomy" id="42251"/>
    <lineage>
        <taxon>Eukaryota</taxon>
        <taxon>Fungi</taxon>
        <taxon>Dikarya</taxon>
        <taxon>Ascomycota</taxon>
        <taxon>Pezizomycotina</taxon>
        <taxon>Pezizomycetes</taxon>
        <taxon>Pezizales</taxon>
        <taxon>Tuberaceae</taxon>
        <taxon>Tuber</taxon>
    </lineage>
</organism>
<dbReference type="GO" id="GO:0002939">
    <property type="term" value="P:tRNA N1-guanine methylation"/>
    <property type="evidence" value="ECO:0007669"/>
    <property type="project" value="TreeGrafter"/>
</dbReference>
<dbReference type="OrthoDB" id="408788at2759"/>
<keyword evidence="14" id="KW-1185">Reference proteome</keyword>
<keyword evidence="6 10" id="KW-0819">tRNA processing</keyword>
<comment type="function">
    <text evidence="10">Specifically methylates the N1 position of guanosine-37 in various cytoplasmic and mitochondrial tRNAs. Methylation is not dependent on the nature of the nucleoside 5' of the target nucleoside. This is the first step in the biosynthesis of wybutosine (yW), a modified base adjacent to the anticodon of tRNAs and required for accurate decoding.</text>
</comment>
<feature type="domain" description="SAM-dependent methyltransferase TRM5/TYW2-type" evidence="12">
    <location>
        <begin position="142"/>
        <end position="445"/>
    </location>
</feature>
<dbReference type="PROSITE" id="PS51684">
    <property type="entry name" value="SAM_MT_TRM5_TYW2"/>
    <property type="match status" value="1"/>
</dbReference>
<comment type="catalytic activity">
    <reaction evidence="9 10">
        <text>guanosine(37) in tRNA + S-adenosyl-L-methionine = N(1)-methylguanosine(37) in tRNA + S-adenosyl-L-homocysteine + H(+)</text>
        <dbReference type="Rhea" id="RHEA:36899"/>
        <dbReference type="Rhea" id="RHEA-COMP:10145"/>
        <dbReference type="Rhea" id="RHEA-COMP:10147"/>
        <dbReference type="ChEBI" id="CHEBI:15378"/>
        <dbReference type="ChEBI" id="CHEBI:57856"/>
        <dbReference type="ChEBI" id="CHEBI:59789"/>
        <dbReference type="ChEBI" id="CHEBI:73542"/>
        <dbReference type="ChEBI" id="CHEBI:74269"/>
        <dbReference type="EC" id="2.1.1.228"/>
    </reaction>
</comment>
<keyword evidence="7 10" id="KW-0496">Mitochondrion</keyword>
<gene>
    <name evidence="10" type="primary">TRM5</name>
    <name evidence="13" type="ORF">B9Z19DRAFT_1083970</name>
</gene>
<protein>
    <recommendedName>
        <fullName evidence="10">tRNA (guanine(37)-N1)-methyltransferase</fullName>
        <ecNumber evidence="10">2.1.1.228</ecNumber>
    </recommendedName>
    <alternativeName>
        <fullName evidence="10">M1G-methyltransferase</fullName>
    </alternativeName>
    <alternativeName>
        <fullName evidence="10">tRNA [GM37] methyltransferase</fullName>
    </alternativeName>
    <alternativeName>
        <fullName evidence="10">tRNA methyltransferase 5</fullName>
    </alternativeName>
</protein>
<dbReference type="Pfam" id="PF25133">
    <property type="entry name" value="TYW2_N_2"/>
    <property type="match status" value="1"/>
</dbReference>
<dbReference type="AlphaFoldDB" id="A0A2T6ZSH3"/>
<dbReference type="PANTHER" id="PTHR23245">
    <property type="entry name" value="TRNA METHYLTRANSFERASE"/>
    <property type="match status" value="1"/>
</dbReference>
<dbReference type="Gene3D" id="3.40.50.150">
    <property type="entry name" value="Vaccinia Virus protein VP39"/>
    <property type="match status" value="1"/>
</dbReference>
<keyword evidence="8 10" id="KW-0539">Nucleus</keyword>
<dbReference type="GO" id="GO:0005634">
    <property type="term" value="C:nucleus"/>
    <property type="evidence" value="ECO:0007669"/>
    <property type="project" value="UniProtKB-SubCell"/>
</dbReference>
<feature type="binding site" evidence="10">
    <location>
        <position position="354"/>
    </location>
    <ligand>
        <name>S-adenosyl-L-methionine</name>
        <dbReference type="ChEBI" id="CHEBI:59789"/>
    </ligand>
</feature>
<comment type="subunit">
    <text evidence="10">Monomer.</text>
</comment>
<dbReference type="FunFam" id="3.30.300.110:FF:000001">
    <property type="entry name" value="tRNA (guanine(37)-N1)-methyltransferase"/>
    <property type="match status" value="1"/>
</dbReference>
<evidence type="ECO:0000256" key="4">
    <source>
        <dbReference type="ARBA" id="ARBA00022679"/>
    </source>
</evidence>
<sequence length="455" mass="51112">MSNSSSGEMSRLFLPPINRAMRKLDPSFFQKTIPLTAAHVLDGRNIPKVTKECAKDLLRVPRLRSVITQKDDAGEERRLLLMKPEVKHDDLSTVQPKTREFVEQKIIELEPYTLHMKYENWNYEEIMSAILPEDLGEIPCGFTQAGHLAHLNLREHTLPYKHLIATVLLDKNPNISTVVNKIEDVGTGSVYRTFPMELLAGEDNTNVEVRESGCVFRFDFAKVYWNSRLGNEHERIFKQFKPGEAVADVMAGVGPFAIPAAKQRVFVYANDLNPESYKSLVDNIKINKVSQFLTPHNLDGANFIRESIRALLSRSRNTSTNKVSIPTPGRRGQKPPPPPTVIPMPPTFSHFVMNLPASATTFLGAFRGAYRGLEDVITGQEMLPMIHVYTFHKAPVTENAAGDICADISRHLGHEMREGDLVNLENVRLVAPSKTYYCVSFRLPASVAFEDTQGT</sequence>
<dbReference type="InterPro" id="IPR030382">
    <property type="entry name" value="MeTrfase_TRM5/TYW2"/>
</dbReference>
<accession>A0A2T6ZSH3</accession>
<evidence type="ECO:0000256" key="5">
    <source>
        <dbReference type="ARBA" id="ARBA00022691"/>
    </source>
</evidence>
<dbReference type="STRING" id="42251.A0A2T6ZSH3"/>
<feature type="binding site" evidence="10">
    <location>
        <begin position="271"/>
        <end position="272"/>
    </location>
    <ligand>
        <name>S-adenosyl-L-methionine</name>
        <dbReference type="ChEBI" id="CHEBI:59789"/>
    </ligand>
</feature>
<reference evidence="13 14" key="1">
    <citation type="submission" date="2017-04" db="EMBL/GenBank/DDBJ databases">
        <title>Draft genome sequence of Tuber borchii Vittad., a whitish edible truffle.</title>
        <authorList>
            <consortium name="DOE Joint Genome Institute"/>
            <person name="Murat C."/>
            <person name="Kuo A."/>
            <person name="Barry K.W."/>
            <person name="Clum A."/>
            <person name="Dockter R.B."/>
            <person name="Fauchery L."/>
            <person name="Iotti M."/>
            <person name="Kohler A."/>
            <person name="Labutti K."/>
            <person name="Lindquist E.A."/>
            <person name="Lipzen A."/>
            <person name="Ohm R.A."/>
            <person name="Wang M."/>
            <person name="Grigoriev I.V."/>
            <person name="Zambonelli A."/>
            <person name="Martin F.M."/>
        </authorList>
    </citation>
    <scope>NUCLEOTIDE SEQUENCE [LARGE SCALE GENOMIC DNA]</scope>
    <source>
        <strain evidence="13 14">Tbo3840</strain>
    </source>
</reference>
<dbReference type="InterPro" id="IPR056744">
    <property type="entry name" value="TRM5/TYW2-like_N"/>
</dbReference>
<dbReference type="InterPro" id="IPR029063">
    <property type="entry name" value="SAM-dependent_MTases_sf"/>
</dbReference>
<dbReference type="GO" id="GO:0052906">
    <property type="term" value="F:tRNA (guanine(37)-N1)-methyltransferase activity"/>
    <property type="evidence" value="ECO:0007669"/>
    <property type="project" value="UniProtKB-UniRule"/>
</dbReference>
<keyword evidence="3 10" id="KW-0489">Methyltransferase</keyword>
<evidence type="ECO:0000259" key="12">
    <source>
        <dbReference type="PROSITE" id="PS51684"/>
    </source>
</evidence>
<evidence type="ECO:0000256" key="7">
    <source>
        <dbReference type="ARBA" id="ARBA00023128"/>
    </source>
</evidence>
<evidence type="ECO:0000256" key="9">
    <source>
        <dbReference type="ARBA" id="ARBA00047783"/>
    </source>
</evidence>
<evidence type="ECO:0000256" key="3">
    <source>
        <dbReference type="ARBA" id="ARBA00022603"/>
    </source>
</evidence>
<evidence type="ECO:0000256" key="10">
    <source>
        <dbReference type="HAMAP-Rule" id="MF_03152"/>
    </source>
</evidence>
<keyword evidence="5 10" id="KW-0949">S-adenosyl-L-methionine</keyword>
<feature type="binding site" evidence="10">
    <location>
        <position position="233"/>
    </location>
    <ligand>
        <name>S-adenosyl-L-methionine</name>
        <dbReference type="ChEBI" id="CHEBI:59789"/>
    </ligand>
</feature>
<dbReference type="GO" id="GO:0070901">
    <property type="term" value="P:mitochondrial tRNA methylation"/>
    <property type="evidence" value="ECO:0007669"/>
    <property type="project" value="UniProtKB-ARBA"/>
</dbReference>
<feature type="compositionally biased region" description="Polar residues" evidence="11">
    <location>
        <begin position="315"/>
        <end position="324"/>
    </location>
</feature>